<reference evidence="1 2" key="1">
    <citation type="submission" date="2019-06" db="EMBL/GenBank/DDBJ databases">
        <title>Sequencing the genomes of 1000 actinobacteria strains.</title>
        <authorList>
            <person name="Klenk H.-P."/>
        </authorList>
    </citation>
    <scope>NUCLEOTIDE SEQUENCE [LARGE SCALE GENOMIC DNA]</scope>
    <source>
        <strain evidence="1 2">DSM 8251</strain>
    </source>
</reference>
<sequence>MQEITVPDGPPEWQEFRRAREAELASPYGWLTLTRFDWLPESDATLPGLPGTWHSDGENAYVTAAAADGLERDGEPVDGTDEFTVAETGRAHWLTTADGQHIELLRRGGRLAIRARAETSEKRENFRGVPTYPHDPAWVIEGKFHPYPEGAMTEVGTHRPELRQRLKALGEVTFTAGGKPQKLLVTTIKAGASVEFHDPTNGEETPAWRQLKFDDPDENGRVILDFNRTIDMWFAFTDHCTCPRPSEGNTISVPVRAGEKKPL</sequence>
<comment type="caution">
    <text evidence="1">The sequence shown here is derived from an EMBL/GenBank/DDBJ whole genome shotgun (WGS) entry which is preliminary data.</text>
</comment>
<dbReference type="Pfam" id="PF07920">
    <property type="entry name" value="DUF1684"/>
    <property type="match status" value="1"/>
</dbReference>
<dbReference type="OrthoDB" id="5493262at2"/>
<dbReference type="Proteomes" id="UP000316196">
    <property type="component" value="Unassembled WGS sequence"/>
</dbReference>
<dbReference type="PANTHER" id="PTHR41913:SF1">
    <property type="entry name" value="DUF1684 DOMAIN-CONTAINING PROTEIN"/>
    <property type="match status" value="1"/>
</dbReference>
<dbReference type="RefSeq" id="WP_142093206.1">
    <property type="nucleotide sequence ID" value="NZ_BAAAMD010000002.1"/>
</dbReference>
<evidence type="ECO:0000313" key="1">
    <source>
        <dbReference type="EMBL" id="TQL63491.1"/>
    </source>
</evidence>
<keyword evidence="2" id="KW-1185">Reference proteome</keyword>
<evidence type="ECO:0000313" key="2">
    <source>
        <dbReference type="Proteomes" id="UP000316196"/>
    </source>
</evidence>
<organism evidence="1 2">
    <name type="scientific">Propioniferax innocua</name>
    <dbReference type="NCBI Taxonomy" id="1753"/>
    <lineage>
        <taxon>Bacteria</taxon>
        <taxon>Bacillati</taxon>
        <taxon>Actinomycetota</taxon>
        <taxon>Actinomycetes</taxon>
        <taxon>Propionibacteriales</taxon>
        <taxon>Propionibacteriaceae</taxon>
        <taxon>Propioniferax</taxon>
    </lineage>
</organism>
<dbReference type="PANTHER" id="PTHR41913">
    <property type="entry name" value="DUF1684 DOMAIN-CONTAINING PROTEIN"/>
    <property type="match status" value="1"/>
</dbReference>
<dbReference type="AlphaFoldDB" id="A0A542ZT25"/>
<dbReference type="EMBL" id="VFOR01000001">
    <property type="protein sequence ID" value="TQL63491.1"/>
    <property type="molecule type" value="Genomic_DNA"/>
</dbReference>
<gene>
    <name evidence="1" type="ORF">FB460_1306</name>
</gene>
<accession>A0A542ZT25</accession>
<proteinExistence type="predicted"/>
<dbReference type="InterPro" id="IPR012467">
    <property type="entry name" value="DUF1684"/>
</dbReference>
<name>A0A542ZT25_9ACTN</name>
<protein>
    <recommendedName>
        <fullName evidence="3">DUF1684 domain-containing protein</fullName>
    </recommendedName>
</protein>
<evidence type="ECO:0008006" key="3">
    <source>
        <dbReference type="Google" id="ProtNLM"/>
    </source>
</evidence>